<evidence type="ECO:0000313" key="2">
    <source>
        <dbReference type="Proteomes" id="UP001050975"/>
    </source>
</evidence>
<name>A0AAV3XNT1_9CYAN</name>
<comment type="caution">
    <text evidence="1">The sequence shown here is derived from an EMBL/GenBank/DDBJ whole genome shotgun (WGS) entry which is preliminary data.</text>
</comment>
<reference evidence="1" key="1">
    <citation type="submission" date="2019-10" db="EMBL/GenBank/DDBJ databases">
        <title>Draft genome sequece of Microseira wollei NIES-4236.</title>
        <authorList>
            <person name="Yamaguchi H."/>
            <person name="Suzuki S."/>
            <person name="Kawachi M."/>
        </authorList>
    </citation>
    <scope>NUCLEOTIDE SEQUENCE</scope>
    <source>
        <strain evidence="1">NIES-4236</strain>
    </source>
</reference>
<protein>
    <recommendedName>
        <fullName evidence="3">Transposase</fullName>
    </recommendedName>
</protein>
<keyword evidence="2" id="KW-1185">Reference proteome</keyword>
<dbReference type="AlphaFoldDB" id="A0AAV3XNT1"/>
<proteinExistence type="predicted"/>
<evidence type="ECO:0008006" key="3">
    <source>
        <dbReference type="Google" id="ProtNLM"/>
    </source>
</evidence>
<gene>
    <name evidence="1" type="ORF">MiSe_83750</name>
</gene>
<evidence type="ECO:0000313" key="1">
    <source>
        <dbReference type="EMBL" id="GET43550.1"/>
    </source>
</evidence>
<dbReference type="EMBL" id="BLAY01000231">
    <property type="protein sequence ID" value="GET43550.1"/>
    <property type="molecule type" value="Genomic_DNA"/>
</dbReference>
<sequence length="46" mass="5160">MMGNCQVRFLGGKDAVTDTFLPDKKYLQNLKKEPVVCPRSLHLPNG</sequence>
<dbReference type="Proteomes" id="UP001050975">
    <property type="component" value="Unassembled WGS sequence"/>
</dbReference>
<organism evidence="1 2">
    <name type="scientific">Microseira wollei NIES-4236</name>
    <dbReference type="NCBI Taxonomy" id="2530354"/>
    <lineage>
        <taxon>Bacteria</taxon>
        <taxon>Bacillati</taxon>
        <taxon>Cyanobacteriota</taxon>
        <taxon>Cyanophyceae</taxon>
        <taxon>Oscillatoriophycideae</taxon>
        <taxon>Aerosakkonematales</taxon>
        <taxon>Aerosakkonemataceae</taxon>
        <taxon>Microseira</taxon>
    </lineage>
</organism>
<accession>A0AAV3XNT1</accession>